<feature type="region of interest" description="Disordered" evidence="1">
    <location>
        <begin position="134"/>
        <end position="226"/>
    </location>
</feature>
<evidence type="ECO:0000313" key="3">
    <source>
        <dbReference type="Proteomes" id="UP000186817"/>
    </source>
</evidence>
<accession>A0A1Q9DG77</accession>
<dbReference type="Proteomes" id="UP000186817">
    <property type="component" value="Unassembled WGS sequence"/>
</dbReference>
<protein>
    <submittedName>
        <fullName evidence="2">Uncharacterized protein</fullName>
    </submittedName>
</protein>
<feature type="region of interest" description="Disordered" evidence="1">
    <location>
        <begin position="92"/>
        <end position="115"/>
    </location>
</feature>
<dbReference type="AlphaFoldDB" id="A0A1Q9DG77"/>
<reference evidence="2 3" key="1">
    <citation type="submission" date="2016-02" db="EMBL/GenBank/DDBJ databases">
        <title>Genome analysis of coral dinoflagellate symbionts highlights evolutionary adaptations to a symbiotic lifestyle.</title>
        <authorList>
            <person name="Aranda M."/>
            <person name="Li Y."/>
            <person name="Liew Y.J."/>
            <person name="Baumgarten S."/>
            <person name="Simakov O."/>
            <person name="Wilson M."/>
            <person name="Piel J."/>
            <person name="Ashoor H."/>
            <person name="Bougouffa S."/>
            <person name="Bajic V.B."/>
            <person name="Ryu T."/>
            <person name="Ravasi T."/>
            <person name="Bayer T."/>
            <person name="Micklem G."/>
            <person name="Kim H."/>
            <person name="Bhak J."/>
            <person name="Lajeunesse T.C."/>
            <person name="Voolstra C.R."/>
        </authorList>
    </citation>
    <scope>NUCLEOTIDE SEQUENCE [LARGE SCALE GENOMIC DNA]</scope>
    <source>
        <strain evidence="2 3">CCMP2467</strain>
    </source>
</reference>
<dbReference type="OrthoDB" id="10273321at2759"/>
<comment type="caution">
    <text evidence="2">The sequence shown here is derived from an EMBL/GenBank/DDBJ whole genome shotgun (WGS) entry which is preliminary data.</text>
</comment>
<feature type="compositionally biased region" description="Polar residues" evidence="1">
    <location>
        <begin position="92"/>
        <end position="108"/>
    </location>
</feature>
<keyword evidence="3" id="KW-1185">Reference proteome</keyword>
<feature type="compositionally biased region" description="Polar residues" evidence="1">
    <location>
        <begin position="172"/>
        <end position="191"/>
    </location>
</feature>
<dbReference type="EMBL" id="LSRX01000554">
    <property type="protein sequence ID" value="OLP94165.1"/>
    <property type="molecule type" value="Genomic_DNA"/>
</dbReference>
<feature type="compositionally biased region" description="Basic and acidic residues" evidence="1">
    <location>
        <begin position="483"/>
        <end position="515"/>
    </location>
</feature>
<evidence type="ECO:0000313" key="2">
    <source>
        <dbReference type="EMBL" id="OLP94165.1"/>
    </source>
</evidence>
<feature type="region of interest" description="Disordered" evidence="1">
    <location>
        <begin position="545"/>
        <end position="571"/>
    </location>
</feature>
<feature type="region of interest" description="Disordered" evidence="1">
    <location>
        <begin position="662"/>
        <end position="706"/>
    </location>
</feature>
<proteinExistence type="predicted"/>
<evidence type="ECO:0000256" key="1">
    <source>
        <dbReference type="SAM" id="MobiDB-lite"/>
    </source>
</evidence>
<feature type="region of interest" description="Disordered" evidence="1">
    <location>
        <begin position="483"/>
        <end position="529"/>
    </location>
</feature>
<gene>
    <name evidence="2" type="ORF">AK812_SmicGene23823</name>
</gene>
<name>A0A1Q9DG77_SYMMI</name>
<organism evidence="2 3">
    <name type="scientific">Symbiodinium microadriaticum</name>
    <name type="common">Dinoflagellate</name>
    <name type="synonym">Zooxanthella microadriatica</name>
    <dbReference type="NCBI Taxonomy" id="2951"/>
    <lineage>
        <taxon>Eukaryota</taxon>
        <taxon>Sar</taxon>
        <taxon>Alveolata</taxon>
        <taxon>Dinophyceae</taxon>
        <taxon>Suessiales</taxon>
        <taxon>Symbiodiniaceae</taxon>
        <taxon>Symbiodinium</taxon>
    </lineage>
</organism>
<sequence>MGEMCVQCGLFINRNTKMGRGVLFVRLEGGSAPSRDRRVLTGITPSQDAQTRHDYRLTLLQCLQEHRKPAVRMQPTETAPTQLPLLSIAKATTTHSTQSKPAPNAQLSKESHPASCVCTDGCKTPAFIAALPPGQAARWARPDADAQAEQGKPQKEPESAPSMAATLPETPAEQSSQGVAVGQRTPSQSLPVLTLGPSQGAVGVPSRDGAVIPASRRSKTVEPKPRSDIIRASEGTRSIKIRLYHDAMRAGAPLQTSERATALEMFLRSGDFRRHHDDYHRAREGRALNSQGEPFSGPLQAPACGKWVWSLSAALVTGPHYPCIWNPDRSQHAPTGDADECCLYALYREHLDMIADWANLATCLHELLRDVPPAVYYRLDWRQSWVMLEAALGPWLQFHAPLSLEDATLDPPMTESGLLANGKCLRSWTVLHIHITLLSQPTCAHAFKVRTAPVIWTATGSNHVLWDAIDCLGTIDKHRRTKGELEKRRATREARLAEPEAEHEGLPAPKGEPKLEPTATASRPLGPHWGAAAKACTDIEAPGTAADTDVEDWSGASKGAKARDPTPAAVPETHTSIQAVIQELEDIVRHNDKARFELQWKGQVLQRLTLDEPLRQAIHGEPNAAQSGMRSNAEITVHLDIKAAIQDGFAVFMTVSGSWMAAGRSQRGEPQIGPSPTPQLALSPANKIGDPAAQQRNPMELKDVSS</sequence>